<reference evidence="1 2" key="1">
    <citation type="submission" date="2020-08" db="EMBL/GenBank/DDBJ databases">
        <title>Functional genomics of gut bacteria from endangered species of beetles.</title>
        <authorList>
            <person name="Carlos-Shanley C."/>
        </authorList>
    </citation>
    <scope>NUCLEOTIDE SEQUENCE [LARGE SCALE GENOMIC DNA]</scope>
    <source>
        <strain evidence="1 2">S00239</strain>
    </source>
</reference>
<dbReference type="NCBIfam" id="TIGR01509">
    <property type="entry name" value="HAD-SF-IA-v3"/>
    <property type="match status" value="1"/>
</dbReference>
<dbReference type="Pfam" id="PF00702">
    <property type="entry name" value="Hydrolase"/>
    <property type="match status" value="1"/>
</dbReference>
<dbReference type="Gene3D" id="1.10.150.240">
    <property type="entry name" value="Putative phosphatase, domain 2"/>
    <property type="match status" value="1"/>
</dbReference>
<dbReference type="EMBL" id="JACHLP010000004">
    <property type="protein sequence ID" value="MBB4843775.1"/>
    <property type="molecule type" value="Genomic_DNA"/>
</dbReference>
<protein>
    <submittedName>
        <fullName evidence="1">Beta-phosphoglucomutase-like phosphatase (HAD superfamily)</fullName>
    </submittedName>
</protein>
<dbReference type="InterPro" id="IPR044999">
    <property type="entry name" value="CbbY-like"/>
</dbReference>
<evidence type="ECO:0000313" key="2">
    <source>
        <dbReference type="Proteomes" id="UP000562027"/>
    </source>
</evidence>
<proteinExistence type="predicted"/>
<evidence type="ECO:0000313" key="1">
    <source>
        <dbReference type="EMBL" id="MBB4843775.1"/>
    </source>
</evidence>
<accession>A0A840LAI5</accession>
<dbReference type="PANTHER" id="PTHR42896:SF2">
    <property type="entry name" value="CBBY-LIKE PROTEIN"/>
    <property type="match status" value="1"/>
</dbReference>
<dbReference type="SFLD" id="SFLDS00003">
    <property type="entry name" value="Haloacid_Dehalogenase"/>
    <property type="match status" value="1"/>
</dbReference>
<dbReference type="Gene3D" id="3.40.50.1000">
    <property type="entry name" value="HAD superfamily/HAD-like"/>
    <property type="match status" value="1"/>
</dbReference>
<dbReference type="InterPro" id="IPR023198">
    <property type="entry name" value="PGP-like_dom2"/>
</dbReference>
<dbReference type="RefSeq" id="WP_246448355.1">
    <property type="nucleotide sequence ID" value="NZ_JACHLP010000004.1"/>
</dbReference>
<dbReference type="InterPro" id="IPR006439">
    <property type="entry name" value="HAD-SF_hydro_IA"/>
</dbReference>
<dbReference type="Proteomes" id="UP000562027">
    <property type="component" value="Unassembled WGS sequence"/>
</dbReference>
<comment type="caution">
    <text evidence="1">The sequence shown here is derived from an EMBL/GenBank/DDBJ whole genome shotgun (WGS) entry which is preliminary data.</text>
</comment>
<dbReference type="GO" id="GO:0016787">
    <property type="term" value="F:hydrolase activity"/>
    <property type="evidence" value="ECO:0007669"/>
    <property type="project" value="InterPro"/>
</dbReference>
<name>A0A840LAI5_9BURK</name>
<dbReference type="SUPFAM" id="SSF56784">
    <property type="entry name" value="HAD-like"/>
    <property type="match status" value="1"/>
</dbReference>
<gene>
    <name evidence="1" type="ORF">HNP55_002298</name>
</gene>
<sequence length="243" mass="26620">MLQALIFDVDGTLADTESAHLAAFNQAFATLKLGWHWDQQLYTRLLKVAGGHERIAHFWQMHEPATAKHQDTPACIAAIHALKTRFYTEALQQSHLPLRPGVLDLLEAAAQLGLPLALATTTTPANIEALLRPQLGSLWRRWFAAVGDGSTAPRKKPDPQVYQQVLAQLKLPASACLAIEDSEIGLRAARAAGLSTLVAPSAYTRGQDFSQAWWLHEADEGRPLPRLSELRQRFAQGGLALSV</sequence>
<dbReference type="SFLD" id="SFLDG01129">
    <property type="entry name" value="C1.5:_HAD__Beta-PGM__Phosphata"/>
    <property type="match status" value="1"/>
</dbReference>
<dbReference type="InterPro" id="IPR023214">
    <property type="entry name" value="HAD_sf"/>
</dbReference>
<organism evidence="1 2">
    <name type="scientific">Roseateles oligotrophus</name>
    <dbReference type="NCBI Taxonomy" id="1769250"/>
    <lineage>
        <taxon>Bacteria</taxon>
        <taxon>Pseudomonadati</taxon>
        <taxon>Pseudomonadota</taxon>
        <taxon>Betaproteobacteria</taxon>
        <taxon>Burkholderiales</taxon>
        <taxon>Sphaerotilaceae</taxon>
        <taxon>Roseateles</taxon>
    </lineage>
</organism>
<dbReference type="PANTHER" id="PTHR42896">
    <property type="entry name" value="XYLULOSE-1,5-BISPHOSPHATE (XUBP) PHOSPHATASE"/>
    <property type="match status" value="1"/>
</dbReference>
<keyword evidence="2" id="KW-1185">Reference proteome</keyword>
<dbReference type="AlphaFoldDB" id="A0A840LAI5"/>
<dbReference type="InterPro" id="IPR036412">
    <property type="entry name" value="HAD-like_sf"/>
</dbReference>